<feature type="domain" description="PPC" evidence="6">
    <location>
        <begin position="44"/>
        <end position="179"/>
    </location>
</feature>
<evidence type="ECO:0000256" key="4">
    <source>
        <dbReference type="PIRNR" id="PIRNR016021"/>
    </source>
</evidence>
<evidence type="ECO:0000313" key="7">
    <source>
        <dbReference type="EMBL" id="KZM94372.1"/>
    </source>
</evidence>
<dbReference type="STRING" id="79200.A0A162A0R8"/>
<dbReference type="GO" id="GO:0003680">
    <property type="term" value="F:minor groove of adenine-thymine-rich DNA binding"/>
    <property type="evidence" value="ECO:0007669"/>
    <property type="project" value="UniProtKB-UniRule"/>
</dbReference>
<keyword evidence="4" id="KW-0539">Nucleus</keyword>
<dbReference type="Gramene" id="KZM94372">
    <property type="protein sequence ID" value="KZM94372"/>
    <property type="gene ID" value="DCAR_017615"/>
</dbReference>
<dbReference type="Proteomes" id="UP000077755">
    <property type="component" value="Chromosome 5"/>
</dbReference>
<reference evidence="8" key="2">
    <citation type="submission" date="2022-03" db="EMBL/GenBank/DDBJ databases">
        <title>Draft title - Genomic analysis of global carrot germplasm unveils the trajectory of domestication and the origin of high carotenoid orange carrot.</title>
        <authorList>
            <person name="Iorizzo M."/>
            <person name="Ellison S."/>
            <person name="Senalik D."/>
            <person name="Macko-Podgorni A."/>
            <person name="Grzebelus D."/>
            <person name="Bostan H."/>
            <person name="Rolling W."/>
            <person name="Curaba J."/>
            <person name="Simon P."/>
        </authorList>
    </citation>
    <scope>NUCLEOTIDE SEQUENCE</scope>
    <source>
        <tissue evidence="8">Leaf</tissue>
    </source>
</reference>
<comment type="subcellular location">
    <subcellularLocation>
        <location evidence="4">Nucleus</location>
    </subcellularLocation>
</comment>
<dbReference type="AlphaFoldDB" id="A0A162A0R8"/>
<dbReference type="PIRSF" id="PIRSF016021">
    <property type="entry name" value="ESCAROLA"/>
    <property type="match status" value="1"/>
</dbReference>
<accession>A0A162A0R8</accession>
<feature type="region of interest" description="Disordered" evidence="5">
    <location>
        <begin position="171"/>
        <end position="206"/>
    </location>
</feature>
<comment type="function">
    <text evidence="4">Transcription factor that specifically binds AT-rich DNA sequences related to the nuclear matrix attachment regions (MARs).</text>
</comment>
<gene>
    <name evidence="7" type="ORF">DCAR_017615</name>
    <name evidence="8" type="ORF">DCAR_0520195</name>
</gene>
<name>A0A162A0R8_DAUCS</name>
<evidence type="ECO:0000259" key="6">
    <source>
        <dbReference type="PROSITE" id="PS51742"/>
    </source>
</evidence>
<protein>
    <recommendedName>
        <fullName evidence="4">AT-hook motif nuclear-localized protein</fullName>
    </recommendedName>
</protein>
<evidence type="ECO:0000256" key="3">
    <source>
        <dbReference type="ARBA" id="ARBA00023163"/>
    </source>
</evidence>
<evidence type="ECO:0000256" key="5">
    <source>
        <dbReference type="SAM" id="MobiDB-lite"/>
    </source>
</evidence>
<dbReference type="Pfam" id="PF03479">
    <property type="entry name" value="PCC"/>
    <property type="match status" value="1"/>
</dbReference>
<keyword evidence="9" id="KW-1185">Reference proteome</keyword>
<keyword evidence="1 4" id="KW-0805">Transcription regulation</keyword>
<dbReference type="GO" id="GO:0005634">
    <property type="term" value="C:nucleus"/>
    <property type="evidence" value="ECO:0007669"/>
    <property type="project" value="UniProtKB-SubCell"/>
</dbReference>
<dbReference type="Gene3D" id="3.30.1330.80">
    <property type="entry name" value="Hypothetical protein, similar to alpha- acetolactate decarboxylase, domain 2"/>
    <property type="match status" value="1"/>
</dbReference>
<keyword evidence="3 4" id="KW-0804">Transcription</keyword>
<dbReference type="InterPro" id="IPR005175">
    <property type="entry name" value="PPC_dom"/>
</dbReference>
<dbReference type="SUPFAM" id="SSF117856">
    <property type="entry name" value="AF0104/ALDC/Ptd012-like"/>
    <property type="match status" value="1"/>
</dbReference>
<evidence type="ECO:0000256" key="2">
    <source>
        <dbReference type="ARBA" id="ARBA00023125"/>
    </source>
</evidence>
<dbReference type="OrthoDB" id="2156856at2759"/>
<evidence type="ECO:0000256" key="1">
    <source>
        <dbReference type="ARBA" id="ARBA00023015"/>
    </source>
</evidence>
<dbReference type="EMBL" id="CP093347">
    <property type="protein sequence ID" value="WOH00820.1"/>
    <property type="molecule type" value="Genomic_DNA"/>
</dbReference>
<dbReference type="PROSITE" id="PS51742">
    <property type="entry name" value="PPC"/>
    <property type="match status" value="1"/>
</dbReference>
<evidence type="ECO:0000313" key="8">
    <source>
        <dbReference type="EMBL" id="WOH00820.1"/>
    </source>
</evidence>
<dbReference type="CDD" id="cd11378">
    <property type="entry name" value="DUF296"/>
    <property type="match status" value="1"/>
</dbReference>
<dbReference type="PANTHER" id="PTHR31100">
    <property type="entry name" value="AT-HOOK MOTIF NUCLEAR-LOCALIZED PROTEIN 15"/>
    <property type="match status" value="1"/>
</dbReference>
<dbReference type="GO" id="GO:0010228">
    <property type="term" value="P:vegetative to reproductive phase transition of meristem"/>
    <property type="evidence" value="ECO:0007669"/>
    <property type="project" value="TreeGrafter"/>
</dbReference>
<dbReference type="PANTHER" id="PTHR31100:SF51">
    <property type="entry name" value="AT-HOOK MOTIF NUCLEAR-LOCALIZED PROTEIN 29"/>
    <property type="match status" value="1"/>
</dbReference>
<dbReference type="EMBL" id="LNRQ01000005">
    <property type="protein sequence ID" value="KZM94372.1"/>
    <property type="molecule type" value="Genomic_DNA"/>
</dbReference>
<reference evidence="7" key="1">
    <citation type="journal article" date="2016" name="Nat. Genet.">
        <title>A high-quality carrot genome assembly provides new insights into carotenoid accumulation and asterid genome evolution.</title>
        <authorList>
            <person name="Iorizzo M."/>
            <person name="Ellison S."/>
            <person name="Senalik D."/>
            <person name="Zeng P."/>
            <person name="Satapoomin P."/>
            <person name="Huang J."/>
            <person name="Bowman M."/>
            <person name="Iovene M."/>
            <person name="Sanseverino W."/>
            <person name="Cavagnaro P."/>
            <person name="Yildiz M."/>
            <person name="Macko-Podgorni A."/>
            <person name="Moranska E."/>
            <person name="Grzebelus E."/>
            <person name="Grzebelus D."/>
            <person name="Ashrafi H."/>
            <person name="Zheng Z."/>
            <person name="Cheng S."/>
            <person name="Spooner D."/>
            <person name="Van Deynze A."/>
            <person name="Simon P."/>
        </authorList>
    </citation>
    <scope>NUCLEOTIDE SEQUENCE [LARGE SCALE GENOMIC DNA]</scope>
    <source>
        <tissue evidence="7">Leaf</tissue>
    </source>
</reference>
<dbReference type="GO" id="GO:0003700">
    <property type="term" value="F:DNA-binding transcription factor activity"/>
    <property type="evidence" value="ECO:0007669"/>
    <property type="project" value="TreeGrafter"/>
</dbReference>
<feature type="region of interest" description="Disordered" evidence="5">
    <location>
        <begin position="1"/>
        <end position="44"/>
    </location>
</feature>
<evidence type="ECO:0000313" key="9">
    <source>
        <dbReference type="Proteomes" id="UP000077755"/>
    </source>
</evidence>
<dbReference type="KEGG" id="dcr:108221500"/>
<sequence length="230" mass="23731">MEGNNNHGEGSSLQQLPPNPRQRGRPPGSKNKPKPPTVVTRDSPDALRSHVLEVPAGADIMESLNNYATQRGRGVCVLYGRGMVSNVTIREPASSVATFHGAFEILSLTGVLLPLPAPPGIGGLSVLLRGREGRVLGGHVVGPLTATGTVVVMAASFGNAVYERLTLDGQRGAAQGDSGEGASQVQRIQPAASEASDGTGSVPLFNAGPPSFPNLFEWGASDAAAPRPPF</sequence>
<proteinExistence type="predicted"/>
<dbReference type="InterPro" id="IPR014476">
    <property type="entry name" value="AHL15-29"/>
</dbReference>
<organism evidence="7">
    <name type="scientific">Daucus carota subsp. sativus</name>
    <name type="common">Carrot</name>
    <dbReference type="NCBI Taxonomy" id="79200"/>
    <lineage>
        <taxon>Eukaryota</taxon>
        <taxon>Viridiplantae</taxon>
        <taxon>Streptophyta</taxon>
        <taxon>Embryophyta</taxon>
        <taxon>Tracheophyta</taxon>
        <taxon>Spermatophyta</taxon>
        <taxon>Magnoliopsida</taxon>
        <taxon>eudicotyledons</taxon>
        <taxon>Gunneridae</taxon>
        <taxon>Pentapetalae</taxon>
        <taxon>asterids</taxon>
        <taxon>campanulids</taxon>
        <taxon>Apiales</taxon>
        <taxon>Apiaceae</taxon>
        <taxon>Apioideae</taxon>
        <taxon>Scandiceae</taxon>
        <taxon>Daucinae</taxon>
        <taxon>Daucus</taxon>
        <taxon>Daucus sect. Daucus</taxon>
    </lineage>
</organism>
<keyword evidence="2 4" id="KW-0238">DNA-binding</keyword>
<dbReference type="OMA" id="FEWGASD"/>